<dbReference type="AlphaFoldDB" id="A0A9P3PKL5"/>
<dbReference type="EMBL" id="BRPK01000004">
    <property type="protein sequence ID" value="GLB37640.1"/>
    <property type="molecule type" value="Genomic_DNA"/>
</dbReference>
<dbReference type="GO" id="GO:0031519">
    <property type="term" value="C:PcG protein complex"/>
    <property type="evidence" value="ECO:0007669"/>
    <property type="project" value="TreeGrafter"/>
</dbReference>
<dbReference type="GO" id="GO:0008270">
    <property type="term" value="F:zinc ion binding"/>
    <property type="evidence" value="ECO:0007669"/>
    <property type="project" value="UniProtKB-KW"/>
</dbReference>
<evidence type="ECO:0000313" key="14">
    <source>
        <dbReference type="Proteomes" id="UP001063166"/>
    </source>
</evidence>
<reference evidence="13" key="1">
    <citation type="submission" date="2022-07" db="EMBL/GenBank/DDBJ databases">
        <title>The genome of Lyophyllum shimeji provides insight into the initial evolution of ectomycorrhizal fungal genome.</title>
        <authorList>
            <person name="Kobayashi Y."/>
            <person name="Shibata T."/>
            <person name="Hirakawa H."/>
            <person name="Shigenobu S."/>
            <person name="Nishiyama T."/>
            <person name="Yamada A."/>
            <person name="Hasebe M."/>
            <person name="Kawaguchi M."/>
        </authorList>
    </citation>
    <scope>NUCLEOTIDE SEQUENCE</scope>
    <source>
        <strain evidence="13">AT787</strain>
    </source>
</reference>
<dbReference type="Proteomes" id="UP001063166">
    <property type="component" value="Unassembled WGS sequence"/>
</dbReference>
<proteinExistence type="inferred from homology"/>
<evidence type="ECO:0000259" key="12">
    <source>
        <dbReference type="PROSITE" id="PS50157"/>
    </source>
</evidence>
<dbReference type="SUPFAM" id="SSF57667">
    <property type="entry name" value="beta-beta-alpha zinc fingers"/>
    <property type="match status" value="1"/>
</dbReference>
<dbReference type="Pfam" id="PF00096">
    <property type="entry name" value="zf-C2H2"/>
    <property type="match status" value="2"/>
</dbReference>
<dbReference type="OrthoDB" id="6077919at2759"/>
<gene>
    <name evidence="13" type="ORF">LshimejAT787_0406910</name>
</gene>
<dbReference type="SMART" id="SM00355">
    <property type="entry name" value="ZnF_C2H2"/>
    <property type="match status" value="2"/>
</dbReference>
<keyword evidence="6" id="KW-0862">Zinc</keyword>
<evidence type="ECO:0000256" key="11">
    <source>
        <dbReference type="SAM" id="MobiDB-lite"/>
    </source>
</evidence>
<sequence length="395" mass="43223">MASRSSNSQLRRDDERPTLPPIRDLFHDLRTPHESPSLTLARLRVSDDYVGPSSYISTGPSTAPGPFRPPIQQHSGSQTPQLPESDPHYRYRDSPPTSLLNRRHEYRESARQSSEPRLGYAPTRRDPRCASTCESSPHVDEPRGLPAYARPEWSATRHASHGIHISSSSSYQDDAKSAQHHSLEDRTPIARYPPYSQAGRSPAAGYPAWPAEISTTGPVMAGTVGERTPIARQSGVVSPAIPPPSWKAPEDANSGSALSKYECSYCGKGFNRPSSLKIHLNSHTGAKPFVCPVESCSRSFSVLSNMRRHARVHTQTPLQQADPSSEEESERSTSLTGSAPPSAVRSGSRHSETDDGRRRSTASISSAGSRKSLASEDEITADNARPEKRSRRHPK</sequence>
<evidence type="ECO:0000256" key="4">
    <source>
        <dbReference type="ARBA" id="ARBA00022737"/>
    </source>
</evidence>
<feature type="domain" description="C2H2-type" evidence="12">
    <location>
        <begin position="289"/>
        <end position="314"/>
    </location>
</feature>
<keyword evidence="14" id="KW-1185">Reference proteome</keyword>
<comment type="caution">
    <text evidence="13">The sequence shown here is derived from an EMBL/GenBank/DDBJ whole genome shotgun (WGS) entry which is preliminary data.</text>
</comment>
<feature type="compositionally biased region" description="Basic and acidic residues" evidence="11">
    <location>
        <begin position="173"/>
        <end position="188"/>
    </location>
</feature>
<dbReference type="InterPro" id="IPR013087">
    <property type="entry name" value="Znf_C2H2_type"/>
</dbReference>
<keyword evidence="5 10" id="KW-0863">Zinc-finger</keyword>
<feature type="region of interest" description="Disordered" evidence="11">
    <location>
        <begin position="1"/>
        <end position="37"/>
    </location>
</feature>
<feature type="compositionally biased region" description="Polar residues" evidence="11">
    <location>
        <begin position="313"/>
        <end position="323"/>
    </location>
</feature>
<evidence type="ECO:0000256" key="1">
    <source>
        <dbReference type="ARBA" id="ARBA00004123"/>
    </source>
</evidence>
<feature type="region of interest" description="Disordered" evidence="11">
    <location>
        <begin position="311"/>
        <end position="395"/>
    </location>
</feature>
<dbReference type="PANTHER" id="PTHR14003:SF20">
    <property type="entry name" value="FINGER DOMAIN PROTEIN, PUTATIVE (AFU_ORTHOLOGUE AFUA_4G10380)-RELATED"/>
    <property type="match status" value="1"/>
</dbReference>
<keyword evidence="4" id="KW-0677">Repeat</keyword>
<evidence type="ECO:0000256" key="5">
    <source>
        <dbReference type="ARBA" id="ARBA00022771"/>
    </source>
</evidence>
<dbReference type="PROSITE" id="PS00028">
    <property type="entry name" value="ZINC_FINGER_C2H2_1"/>
    <property type="match status" value="2"/>
</dbReference>
<evidence type="ECO:0000256" key="3">
    <source>
        <dbReference type="ARBA" id="ARBA00022723"/>
    </source>
</evidence>
<evidence type="ECO:0000256" key="2">
    <source>
        <dbReference type="ARBA" id="ARBA00006991"/>
    </source>
</evidence>
<protein>
    <submittedName>
        <fullName evidence="13">Zinc finger, C2H2 type</fullName>
    </submittedName>
</protein>
<evidence type="ECO:0000256" key="9">
    <source>
        <dbReference type="ARBA" id="ARBA00023242"/>
    </source>
</evidence>
<comment type="subcellular location">
    <subcellularLocation>
        <location evidence="1">Nucleus</location>
    </subcellularLocation>
</comment>
<organism evidence="13 14">
    <name type="scientific">Lyophyllum shimeji</name>
    <name type="common">Hon-shimeji</name>
    <name type="synonym">Tricholoma shimeji</name>
    <dbReference type="NCBI Taxonomy" id="47721"/>
    <lineage>
        <taxon>Eukaryota</taxon>
        <taxon>Fungi</taxon>
        <taxon>Dikarya</taxon>
        <taxon>Basidiomycota</taxon>
        <taxon>Agaricomycotina</taxon>
        <taxon>Agaricomycetes</taxon>
        <taxon>Agaricomycetidae</taxon>
        <taxon>Agaricales</taxon>
        <taxon>Tricholomatineae</taxon>
        <taxon>Lyophyllaceae</taxon>
        <taxon>Lyophyllum</taxon>
    </lineage>
</organism>
<evidence type="ECO:0000256" key="6">
    <source>
        <dbReference type="ARBA" id="ARBA00022833"/>
    </source>
</evidence>
<feature type="compositionally biased region" description="Basic and acidic residues" evidence="11">
    <location>
        <begin position="349"/>
        <end position="358"/>
    </location>
</feature>
<feature type="domain" description="C2H2-type" evidence="12">
    <location>
        <begin position="261"/>
        <end position="288"/>
    </location>
</feature>
<comment type="similarity">
    <text evidence="2">Belongs to the krueppel C2H2-type zinc-finger protein family.</text>
</comment>
<accession>A0A9P3PKL5</accession>
<keyword evidence="7" id="KW-0805">Transcription regulation</keyword>
<keyword evidence="9" id="KW-0539">Nucleus</keyword>
<dbReference type="GO" id="GO:0005667">
    <property type="term" value="C:transcription regulator complex"/>
    <property type="evidence" value="ECO:0007669"/>
    <property type="project" value="TreeGrafter"/>
</dbReference>
<evidence type="ECO:0000256" key="7">
    <source>
        <dbReference type="ARBA" id="ARBA00023015"/>
    </source>
</evidence>
<keyword evidence="8" id="KW-0804">Transcription</keyword>
<dbReference type="FunFam" id="3.30.160.60:FF:001102">
    <property type="entry name" value="Transcription factor IIIA"/>
    <property type="match status" value="1"/>
</dbReference>
<dbReference type="GO" id="GO:0000978">
    <property type="term" value="F:RNA polymerase II cis-regulatory region sequence-specific DNA binding"/>
    <property type="evidence" value="ECO:0007669"/>
    <property type="project" value="TreeGrafter"/>
</dbReference>
<dbReference type="GO" id="GO:0000785">
    <property type="term" value="C:chromatin"/>
    <property type="evidence" value="ECO:0007669"/>
    <property type="project" value="TreeGrafter"/>
</dbReference>
<dbReference type="Gene3D" id="3.30.160.60">
    <property type="entry name" value="Classic Zinc Finger"/>
    <property type="match status" value="2"/>
</dbReference>
<evidence type="ECO:0000313" key="13">
    <source>
        <dbReference type="EMBL" id="GLB37640.1"/>
    </source>
</evidence>
<feature type="compositionally biased region" description="Polar residues" evidence="11">
    <location>
        <begin position="72"/>
        <end position="82"/>
    </location>
</feature>
<feature type="region of interest" description="Disordered" evidence="11">
    <location>
        <begin position="49"/>
        <end position="207"/>
    </location>
</feature>
<name>A0A9P3PKL5_LYOSH</name>
<keyword evidence="3" id="KW-0479">Metal-binding</keyword>
<dbReference type="GO" id="GO:0000981">
    <property type="term" value="F:DNA-binding transcription factor activity, RNA polymerase II-specific"/>
    <property type="evidence" value="ECO:0007669"/>
    <property type="project" value="TreeGrafter"/>
</dbReference>
<evidence type="ECO:0000256" key="8">
    <source>
        <dbReference type="ARBA" id="ARBA00023163"/>
    </source>
</evidence>
<dbReference type="FunFam" id="3.30.160.60:FF:000761">
    <property type="entry name" value="Zinc finger protein 449"/>
    <property type="match status" value="1"/>
</dbReference>
<evidence type="ECO:0000256" key="10">
    <source>
        <dbReference type="PROSITE-ProRule" id="PRU00042"/>
    </source>
</evidence>
<dbReference type="InterPro" id="IPR036236">
    <property type="entry name" value="Znf_C2H2_sf"/>
</dbReference>
<dbReference type="PROSITE" id="PS50157">
    <property type="entry name" value="ZINC_FINGER_C2H2_2"/>
    <property type="match status" value="2"/>
</dbReference>
<feature type="compositionally biased region" description="Basic and acidic residues" evidence="11">
    <location>
        <begin position="24"/>
        <end position="33"/>
    </location>
</feature>
<dbReference type="PANTHER" id="PTHR14003">
    <property type="entry name" value="TRANSCRIPTIONAL REPRESSOR PROTEIN YY"/>
    <property type="match status" value="1"/>
</dbReference>